<evidence type="ECO:0000313" key="12">
    <source>
        <dbReference type="Proteomes" id="UP001247307"/>
    </source>
</evidence>
<dbReference type="InterPro" id="IPR027417">
    <property type="entry name" value="P-loop_NTPase"/>
</dbReference>
<keyword evidence="5" id="KW-0547">Nucleotide-binding</keyword>
<keyword evidence="9" id="KW-0472">Membrane</keyword>
<dbReference type="AlphaFoldDB" id="A0AAE4C6K2"/>
<dbReference type="InterPro" id="IPR003439">
    <property type="entry name" value="ABC_transporter-like_ATP-bd"/>
</dbReference>
<evidence type="ECO:0000313" key="11">
    <source>
        <dbReference type="EMBL" id="MDR6892252.1"/>
    </source>
</evidence>
<keyword evidence="8" id="KW-0406">Ion transport</keyword>
<dbReference type="RefSeq" id="WP_309850971.1">
    <property type="nucleotide sequence ID" value="NZ_BAAAIU010000003.1"/>
</dbReference>
<keyword evidence="2" id="KW-0813">Transport</keyword>
<dbReference type="InterPro" id="IPR003593">
    <property type="entry name" value="AAA+_ATPase"/>
</dbReference>
<evidence type="ECO:0000256" key="1">
    <source>
        <dbReference type="ARBA" id="ARBA00004202"/>
    </source>
</evidence>
<keyword evidence="7" id="KW-0408">Iron</keyword>
<comment type="subcellular location">
    <subcellularLocation>
        <location evidence="1">Cell membrane</location>
        <topology evidence="1">Peripheral membrane protein</topology>
    </subcellularLocation>
</comment>
<dbReference type="SMART" id="SM00382">
    <property type="entry name" value="AAA"/>
    <property type="match status" value="1"/>
</dbReference>
<keyword evidence="3" id="KW-1003">Cell membrane</keyword>
<dbReference type="InterPro" id="IPR017871">
    <property type="entry name" value="ABC_transporter-like_CS"/>
</dbReference>
<dbReference type="Gene3D" id="3.40.50.300">
    <property type="entry name" value="P-loop containing nucleotide triphosphate hydrolases"/>
    <property type="match status" value="1"/>
</dbReference>
<evidence type="ECO:0000256" key="3">
    <source>
        <dbReference type="ARBA" id="ARBA00022475"/>
    </source>
</evidence>
<reference evidence="11" key="1">
    <citation type="submission" date="2023-07" db="EMBL/GenBank/DDBJ databases">
        <title>Sequencing the genomes of 1000 actinobacteria strains.</title>
        <authorList>
            <person name="Klenk H.-P."/>
        </authorList>
    </citation>
    <scope>NUCLEOTIDE SEQUENCE</scope>
    <source>
        <strain evidence="11">DSM 13988</strain>
    </source>
</reference>
<proteinExistence type="predicted"/>
<accession>A0AAE4C6K2</accession>
<evidence type="ECO:0000256" key="7">
    <source>
        <dbReference type="ARBA" id="ARBA00023004"/>
    </source>
</evidence>
<protein>
    <submittedName>
        <fullName evidence="11">Iron complex transport system ATP-binding protein</fullName>
    </submittedName>
</protein>
<keyword evidence="6 11" id="KW-0067">ATP-binding</keyword>
<evidence type="ECO:0000259" key="10">
    <source>
        <dbReference type="PROSITE" id="PS50893"/>
    </source>
</evidence>
<feature type="domain" description="ABC transporter" evidence="10">
    <location>
        <begin position="11"/>
        <end position="247"/>
    </location>
</feature>
<keyword evidence="4" id="KW-0410">Iron transport</keyword>
<dbReference type="GO" id="GO:0006826">
    <property type="term" value="P:iron ion transport"/>
    <property type="evidence" value="ECO:0007669"/>
    <property type="project" value="UniProtKB-KW"/>
</dbReference>
<comment type="caution">
    <text evidence="11">The sequence shown here is derived from an EMBL/GenBank/DDBJ whole genome shotgun (WGS) entry which is preliminary data.</text>
</comment>
<name>A0AAE4C6K2_9MICC</name>
<dbReference type="InterPro" id="IPR051535">
    <property type="entry name" value="Siderophore_ABC-ATPase"/>
</dbReference>
<dbReference type="Pfam" id="PF00005">
    <property type="entry name" value="ABC_tran"/>
    <property type="match status" value="1"/>
</dbReference>
<dbReference type="Proteomes" id="UP001247307">
    <property type="component" value="Unassembled WGS sequence"/>
</dbReference>
<evidence type="ECO:0000256" key="5">
    <source>
        <dbReference type="ARBA" id="ARBA00022741"/>
    </source>
</evidence>
<dbReference type="GO" id="GO:0016887">
    <property type="term" value="F:ATP hydrolysis activity"/>
    <property type="evidence" value="ECO:0007669"/>
    <property type="project" value="InterPro"/>
</dbReference>
<organism evidence="11 12">
    <name type="scientific">Falsarthrobacter nasiphocae</name>
    <dbReference type="NCBI Taxonomy" id="189863"/>
    <lineage>
        <taxon>Bacteria</taxon>
        <taxon>Bacillati</taxon>
        <taxon>Actinomycetota</taxon>
        <taxon>Actinomycetes</taxon>
        <taxon>Micrococcales</taxon>
        <taxon>Micrococcaceae</taxon>
        <taxon>Falsarthrobacter</taxon>
    </lineage>
</organism>
<dbReference type="CDD" id="cd03214">
    <property type="entry name" value="ABC_Iron-Siderophores_B12_Hemin"/>
    <property type="match status" value="1"/>
</dbReference>
<dbReference type="PROSITE" id="PS00211">
    <property type="entry name" value="ABC_TRANSPORTER_1"/>
    <property type="match status" value="1"/>
</dbReference>
<gene>
    <name evidence="11" type="ORF">J2S35_001192</name>
</gene>
<keyword evidence="12" id="KW-1185">Reference proteome</keyword>
<evidence type="ECO:0000256" key="9">
    <source>
        <dbReference type="ARBA" id="ARBA00023136"/>
    </source>
</evidence>
<dbReference type="SUPFAM" id="SSF52540">
    <property type="entry name" value="P-loop containing nucleoside triphosphate hydrolases"/>
    <property type="match status" value="1"/>
</dbReference>
<dbReference type="PROSITE" id="PS50893">
    <property type="entry name" value="ABC_TRANSPORTER_2"/>
    <property type="match status" value="1"/>
</dbReference>
<dbReference type="PANTHER" id="PTHR42771">
    <property type="entry name" value="IRON(3+)-HYDROXAMATE IMPORT ATP-BINDING PROTEIN FHUC"/>
    <property type="match status" value="1"/>
</dbReference>
<dbReference type="FunFam" id="3.40.50.300:FF:000134">
    <property type="entry name" value="Iron-enterobactin ABC transporter ATP-binding protein"/>
    <property type="match status" value="1"/>
</dbReference>
<dbReference type="GO" id="GO:0005886">
    <property type="term" value="C:plasma membrane"/>
    <property type="evidence" value="ECO:0007669"/>
    <property type="project" value="UniProtKB-SubCell"/>
</dbReference>
<dbReference type="EMBL" id="JAVDUI010000001">
    <property type="protein sequence ID" value="MDR6892252.1"/>
    <property type="molecule type" value="Genomic_DNA"/>
</dbReference>
<evidence type="ECO:0000256" key="8">
    <source>
        <dbReference type="ARBA" id="ARBA00023065"/>
    </source>
</evidence>
<evidence type="ECO:0000256" key="6">
    <source>
        <dbReference type="ARBA" id="ARBA00022840"/>
    </source>
</evidence>
<dbReference type="GO" id="GO:0005524">
    <property type="term" value="F:ATP binding"/>
    <property type="evidence" value="ECO:0007669"/>
    <property type="project" value="UniProtKB-KW"/>
</dbReference>
<sequence length="274" mass="29714">MNASQSPHPALRAEGVSLAYDRRVVVENLSVTIPRGKVTVIVGPNGCGKSTLLRGFARLLPPTRGTFFVEGERLAAMPLKESAKRLGLLPQQPIAPEGITVRDLVGRGRHPHQGLFRRFTDADRHAVGRALTETGTLELASRDVAELSGGQRQRVWIALALAQETPILLLDEPTTYLDLAHQMDVLSLVLKTQRERGGSVVMVLHDLNLAARFADHLIAMRGGRVVGEGRPEDVLTREAVREIFGLESTVTECPETGKPLVVPASTAAERTSHA</sequence>
<evidence type="ECO:0000256" key="2">
    <source>
        <dbReference type="ARBA" id="ARBA00022448"/>
    </source>
</evidence>
<evidence type="ECO:0000256" key="4">
    <source>
        <dbReference type="ARBA" id="ARBA00022496"/>
    </source>
</evidence>
<dbReference type="PANTHER" id="PTHR42771:SF2">
    <property type="entry name" value="IRON(3+)-HYDROXAMATE IMPORT ATP-BINDING PROTEIN FHUC"/>
    <property type="match status" value="1"/>
</dbReference>